<dbReference type="EMBL" id="JBHRZH010000055">
    <property type="protein sequence ID" value="MFC3766454.1"/>
    <property type="molecule type" value="Genomic_DNA"/>
</dbReference>
<dbReference type="SMART" id="SM00642">
    <property type="entry name" value="Aamy"/>
    <property type="match status" value="1"/>
</dbReference>
<proteinExistence type="inferred from homology"/>
<evidence type="ECO:0000256" key="9">
    <source>
        <dbReference type="HAMAP-Rule" id="MF_00685"/>
    </source>
</evidence>
<dbReference type="SUPFAM" id="SSF51011">
    <property type="entry name" value="Glycosyl hydrolase domain"/>
    <property type="match status" value="1"/>
</dbReference>
<evidence type="ECO:0000256" key="4">
    <source>
        <dbReference type="ARBA" id="ARBA00022600"/>
    </source>
</evidence>
<evidence type="ECO:0000256" key="7">
    <source>
        <dbReference type="ARBA" id="ARBA00023056"/>
    </source>
</evidence>
<dbReference type="RefSeq" id="WP_205121938.1">
    <property type="nucleotide sequence ID" value="NZ_JAFBCM010000001.1"/>
</dbReference>
<dbReference type="InterPro" id="IPR014756">
    <property type="entry name" value="Ig_E-set"/>
</dbReference>
<dbReference type="EC" id="2.4.1.18" evidence="9"/>
<dbReference type="Pfam" id="PF02922">
    <property type="entry name" value="CBM_48"/>
    <property type="match status" value="1"/>
</dbReference>
<protein>
    <recommendedName>
        <fullName evidence="9">1,4-alpha-glucan branching enzyme GlgB</fullName>
        <ecNumber evidence="9">2.4.1.18</ecNumber>
    </recommendedName>
    <alternativeName>
        <fullName evidence="9">1,4-alpha-D-glucan:1,4-alpha-D-glucan 6-glucosyl-transferase</fullName>
    </alternativeName>
    <alternativeName>
        <fullName evidence="9">Alpha-(1-&gt;4)-glucan branching enzyme</fullName>
    </alternativeName>
    <alternativeName>
        <fullName evidence="9">Glycogen branching enzyme</fullName>
        <shortName evidence="9">BE</shortName>
    </alternativeName>
</protein>
<dbReference type="InterPro" id="IPR044143">
    <property type="entry name" value="GlgB_N_E_set_prok"/>
</dbReference>
<dbReference type="PANTHER" id="PTHR43651:SF3">
    <property type="entry name" value="1,4-ALPHA-GLUCAN-BRANCHING ENZYME"/>
    <property type="match status" value="1"/>
</dbReference>
<evidence type="ECO:0000259" key="10">
    <source>
        <dbReference type="SMART" id="SM00642"/>
    </source>
</evidence>
<dbReference type="InterPro" id="IPR013783">
    <property type="entry name" value="Ig-like_fold"/>
</dbReference>
<comment type="subunit">
    <text evidence="9">Monomer.</text>
</comment>
<accession>A0ABV7YQJ4</accession>
<keyword evidence="4 9" id="KW-0321">Glycogen metabolism</keyword>
<dbReference type="PIRSF" id="PIRSF000463">
    <property type="entry name" value="GlgB"/>
    <property type="match status" value="1"/>
</dbReference>
<comment type="catalytic activity">
    <reaction evidence="1 9">
        <text>Transfers a segment of a (1-&gt;4)-alpha-D-glucan chain to a primary hydroxy group in a similar glucan chain.</text>
        <dbReference type="EC" id="2.4.1.18"/>
    </reaction>
</comment>
<dbReference type="InterPro" id="IPR006048">
    <property type="entry name" value="A-amylase/branching_C"/>
</dbReference>
<evidence type="ECO:0000256" key="1">
    <source>
        <dbReference type="ARBA" id="ARBA00000826"/>
    </source>
</evidence>
<keyword evidence="7 9" id="KW-0320">Glycogen biosynthesis</keyword>
<sequence>MTDTTETQNLARRDELARLIGGSHHNPHDLLGPHVVGDAVEIRVLRPMAERVTVVLGPTRVDLAHEYEGVWLGAVPGSAVPDYRLEIAYPGGHVVATDDPYRFLPTLGEIDLHLIGEGRHEQLWRVLGSHVRRYDTLSGPVTGTSFAVWAPNAQGVRLVGDFNHWDGRGNPMRSMGSSGVWEIFVPDVGQGARYKFEILGGDGAWRQKADPMAFYAETPPATASVVFDSSYTWNDSSWLEKRSATAPHSEPMSVYEVHLGSWRRGRTYRELADELVPYVQELGFTHVELLPVMEHPFGGSWGYQVSSYFAPTARHGDPDDFRYLVDALHQAGIGVMVDWVPAHFPKDEWALARFDGTPLYEHADPRRGEHPDWGTLVFDFGRTEVRNFLVANALFWLEEFHIDGLRVDAVASMLYLDYSRREGEWTPNEYGGRENLDAVAFLQEMNATCYRRVPGIITVAEESTAWPGVTRPAHLGGLGFGFKWNMGWMHDSLAYLSRDPIHRQYHHHQMTFSMMYAYSENYMLPISHDEVVHGKGSLLRKMPGDRWRQLANLRAYLAFMFAHPGKQLLFMGSEFAQESEWAESRELDWWLLDLPDHRGAYDLVRDLNAVYRASPSLWTGDSSPEGFAWIDANDASNNVFSFLRFDPSGTEALACVANFAALPHEDYRVGLPFAGTWHEVINTDSSRYAGSGVDNGGAVEAAPTEWHGRPASARLVLPPLGTVWLRYTP</sequence>
<dbReference type="GO" id="GO:0003844">
    <property type="term" value="F:1,4-alpha-glucan branching enzyme activity"/>
    <property type="evidence" value="ECO:0007669"/>
    <property type="project" value="UniProtKB-EC"/>
</dbReference>
<name>A0ABV7YQJ4_9ACTN</name>
<evidence type="ECO:0000256" key="6">
    <source>
        <dbReference type="ARBA" id="ARBA00022679"/>
    </source>
</evidence>
<dbReference type="InterPro" id="IPR004193">
    <property type="entry name" value="Glyco_hydro_13_N"/>
</dbReference>
<dbReference type="SUPFAM" id="SSF81296">
    <property type="entry name" value="E set domains"/>
    <property type="match status" value="2"/>
</dbReference>
<keyword evidence="8 9" id="KW-0119">Carbohydrate metabolism</keyword>
<organism evidence="11 12">
    <name type="scientific">Tenggerimyces flavus</name>
    <dbReference type="NCBI Taxonomy" id="1708749"/>
    <lineage>
        <taxon>Bacteria</taxon>
        <taxon>Bacillati</taxon>
        <taxon>Actinomycetota</taxon>
        <taxon>Actinomycetes</taxon>
        <taxon>Propionibacteriales</taxon>
        <taxon>Nocardioidaceae</taxon>
        <taxon>Tenggerimyces</taxon>
    </lineage>
</organism>
<dbReference type="NCBIfam" id="NF008967">
    <property type="entry name" value="PRK12313.1"/>
    <property type="match status" value="1"/>
</dbReference>
<evidence type="ECO:0000256" key="2">
    <source>
        <dbReference type="ARBA" id="ARBA00004964"/>
    </source>
</evidence>
<dbReference type="InterPro" id="IPR037439">
    <property type="entry name" value="Branching_enzy"/>
</dbReference>
<dbReference type="InterPro" id="IPR013780">
    <property type="entry name" value="Glyco_hydro_b"/>
</dbReference>
<dbReference type="InterPro" id="IPR006407">
    <property type="entry name" value="GlgB"/>
</dbReference>
<dbReference type="InterPro" id="IPR017853">
    <property type="entry name" value="GH"/>
</dbReference>
<dbReference type="Pfam" id="PF00128">
    <property type="entry name" value="Alpha-amylase"/>
    <property type="match status" value="1"/>
</dbReference>
<dbReference type="SUPFAM" id="SSF51445">
    <property type="entry name" value="(Trans)glycosidases"/>
    <property type="match status" value="1"/>
</dbReference>
<evidence type="ECO:0000256" key="3">
    <source>
        <dbReference type="ARBA" id="ARBA00009000"/>
    </source>
</evidence>
<dbReference type="CDD" id="cd11322">
    <property type="entry name" value="AmyAc_Glg_BE"/>
    <property type="match status" value="1"/>
</dbReference>
<keyword evidence="12" id="KW-1185">Reference proteome</keyword>
<dbReference type="InterPro" id="IPR054169">
    <property type="entry name" value="GlgB_N"/>
</dbReference>
<evidence type="ECO:0000256" key="5">
    <source>
        <dbReference type="ARBA" id="ARBA00022676"/>
    </source>
</evidence>
<keyword evidence="6 9" id="KW-0808">Transferase</keyword>
<comment type="caution">
    <text evidence="11">The sequence shown here is derived from an EMBL/GenBank/DDBJ whole genome shotgun (WGS) entry which is preliminary data.</text>
</comment>
<dbReference type="InterPro" id="IPR006047">
    <property type="entry name" value="GH13_cat_dom"/>
</dbReference>
<dbReference type="NCBIfam" id="TIGR01515">
    <property type="entry name" value="branching_enzym"/>
    <property type="match status" value="1"/>
</dbReference>
<feature type="active site" description="Proton donor" evidence="9">
    <location>
        <position position="461"/>
    </location>
</feature>
<gene>
    <name evidence="9 11" type="primary">glgB</name>
    <name evidence="11" type="ORF">ACFOUW_36895</name>
</gene>
<comment type="function">
    <text evidence="9">Catalyzes the formation of the alpha-1,6-glucosidic linkages in glycogen by scission of a 1,4-alpha-linked oligosaccharide from growing alpha-1,4-glucan chains and the subsequent attachment of the oligosaccharide to the alpha-1,6 position.</text>
</comment>
<dbReference type="CDD" id="cd02855">
    <property type="entry name" value="E_set_GBE_prok_N"/>
    <property type="match status" value="1"/>
</dbReference>
<reference evidence="12" key="1">
    <citation type="journal article" date="2019" name="Int. J. Syst. Evol. Microbiol.">
        <title>The Global Catalogue of Microorganisms (GCM) 10K type strain sequencing project: providing services to taxonomists for standard genome sequencing and annotation.</title>
        <authorList>
            <consortium name="The Broad Institute Genomics Platform"/>
            <consortium name="The Broad Institute Genome Sequencing Center for Infectious Disease"/>
            <person name="Wu L."/>
            <person name="Ma J."/>
        </authorList>
    </citation>
    <scope>NUCLEOTIDE SEQUENCE [LARGE SCALE GENOMIC DNA]</scope>
    <source>
        <strain evidence="12">CGMCC 4.7241</strain>
    </source>
</reference>
<evidence type="ECO:0000313" key="11">
    <source>
        <dbReference type="EMBL" id="MFC3766454.1"/>
    </source>
</evidence>
<dbReference type="Gene3D" id="2.60.40.1180">
    <property type="entry name" value="Golgi alpha-mannosidase II"/>
    <property type="match status" value="1"/>
</dbReference>
<dbReference type="NCBIfam" id="NF003811">
    <property type="entry name" value="PRK05402.1"/>
    <property type="match status" value="1"/>
</dbReference>
<comment type="similarity">
    <text evidence="3 9">Belongs to the glycosyl hydrolase 13 family. GlgB subfamily.</text>
</comment>
<keyword evidence="5 9" id="KW-0328">Glycosyltransferase</keyword>
<feature type="active site" description="Nucleophile" evidence="9">
    <location>
        <position position="408"/>
    </location>
</feature>
<comment type="pathway">
    <text evidence="2 9">Glycan biosynthesis; glycogen biosynthesis.</text>
</comment>
<evidence type="ECO:0000313" key="12">
    <source>
        <dbReference type="Proteomes" id="UP001595699"/>
    </source>
</evidence>
<dbReference type="Gene3D" id="2.60.40.10">
    <property type="entry name" value="Immunoglobulins"/>
    <property type="match status" value="2"/>
</dbReference>
<dbReference type="Proteomes" id="UP001595699">
    <property type="component" value="Unassembled WGS sequence"/>
</dbReference>
<dbReference type="Pfam" id="PF22019">
    <property type="entry name" value="GlgB_N"/>
    <property type="match status" value="1"/>
</dbReference>
<feature type="domain" description="Glycosyl hydrolase family 13 catalytic" evidence="10">
    <location>
        <begin position="256"/>
        <end position="605"/>
    </location>
</feature>
<dbReference type="PANTHER" id="PTHR43651">
    <property type="entry name" value="1,4-ALPHA-GLUCAN-BRANCHING ENZYME"/>
    <property type="match status" value="1"/>
</dbReference>
<dbReference type="Pfam" id="PF02806">
    <property type="entry name" value="Alpha-amylase_C"/>
    <property type="match status" value="1"/>
</dbReference>
<evidence type="ECO:0000256" key="8">
    <source>
        <dbReference type="ARBA" id="ARBA00023277"/>
    </source>
</evidence>
<dbReference type="Gene3D" id="3.20.20.80">
    <property type="entry name" value="Glycosidases"/>
    <property type="match status" value="1"/>
</dbReference>
<dbReference type="HAMAP" id="MF_00685">
    <property type="entry name" value="GlgB"/>
    <property type="match status" value="1"/>
</dbReference>